<dbReference type="GO" id="GO:0003995">
    <property type="term" value="F:acyl-CoA dehydrogenase activity"/>
    <property type="evidence" value="ECO:0007669"/>
    <property type="project" value="TreeGrafter"/>
</dbReference>
<name>A0A6A6JVK7_WESOR</name>
<sequence>MVNFTLSPQQKALRANVQAFAQQVLSTAPGLYSHLPTQRERFQATLPIYQAAVKAGLIKGQIPAALGGNANSLIDAAIVVEEFYAVEPGAAITILGTGLGLTPLIIAGSKQQHEKFLTPFLEQSGQRLASFMHSEPTGTANWLEKGAPGLQTTAYREGDDWVIDGEKLWTTNSGGWDQRGADVQCVVCRQGRPNTAQDPSSNPADHILILIVTREDISNNPDSAYRIESEPELAGHRSTSGPHTRFSGFRVPAANLLSKPGQGAQIVEQTFGTSAAIVGAMGVGIMRAAFEAALKFSKEDSRGGTVKIIERQGVGERLIDIKLRVDAARAMTWRAFGLIESKEEDLTWEQRLEAALEAKVWSSDAAPKAVIEAMSVVGVQSYTKDKVFSRLLEDAVCMPLFDGGNVGVRRRQLEKIFQRDDYQPWAASF</sequence>
<comment type="cofactor">
    <cofactor evidence="1">
        <name>FAD</name>
        <dbReference type="ChEBI" id="CHEBI:57692"/>
    </cofactor>
</comment>
<dbReference type="GO" id="GO:0033539">
    <property type="term" value="P:fatty acid beta-oxidation using acyl-CoA dehydrogenase"/>
    <property type="evidence" value="ECO:0007669"/>
    <property type="project" value="TreeGrafter"/>
</dbReference>
<dbReference type="OrthoDB" id="10016597at2759"/>
<dbReference type="InterPro" id="IPR009100">
    <property type="entry name" value="AcylCoA_DH/oxidase_NM_dom_sf"/>
</dbReference>
<evidence type="ECO:0000256" key="1">
    <source>
        <dbReference type="ARBA" id="ARBA00001974"/>
    </source>
</evidence>
<organism evidence="7 8">
    <name type="scientific">Westerdykella ornata</name>
    <dbReference type="NCBI Taxonomy" id="318751"/>
    <lineage>
        <taxon>Eukaryota</taxon>
        <taxon>Fungi</taxon>
        <taxon>Dikarya</taxon>
        <taxon>Ascomycota</taxon>
        <taxon>Pezizomycotina</taxon>
        <taxon>Dothideomycetes</taxon>
        <taxon>Pleosporomycetidae</taxon>
        <taxon>Pleosporales</taxon>
        <taxon>Sporormiaceae</taxon>
        <taxon>Westerdykella</taxon>
    </lineage>
</organism>
<reference evidence="7" key="1">
    <citation type="journal article" date="2020" name="Stud. Mycol.">
        <title>101 Dothideomycetes genomes: a test case for predicting lifestyles and emergence of pathogens.</title>
        <authorList>
            <person name="Haridas S."/>
            <person name="Albert R."/>
            <person name="Binder M."/>
            <person name="Bloem J."/>
            <person name="Labutti K."/>
            <person name="Salamov A."/>
            <person name="Andreopoulos B."/>
            <person name="Baker S."/>
            <person name="Barry K."/>
            <person name="Bills G."/>
            <person name="Bluhm B."/>
            <person name="Cannon C."/>
            <person name="Castanera R."/>
            <person name="Culley D."/>
            <person name="Daum C."/>
            <person name="Ezra D."/>
            <person name="Gonzalez J."/>
            <person name="Henrissat B."/>
            <person name="Kuo A."/>
            <person name="Liang C."/>
            <person name="Lipzen A."/>
            <person name="Lutzoni F."/>
            <person name="Magnuson J."/>
            <person name="Mondo S."/>
            <person name="Nolan M."/>
            <person name="Ohm R."/>
            <person name="Pangilinan J."/>
            <person name="Park H.-J."/>
            <person name="Ramirez L."/>
            <person name="Alfaro M."/>
            <person name="Sun H."/>
            <person name="Tritt A."/>
            <person name="Yoshinaga Y."/>
            <person name="Zwiers L.-H."/>
            <person name="Turgeon B."/>
            <person name="Goodwin S."/>
            <person name="Spatafora J."/>
            <person name="Crous P."/>
            <person name="Grigoriev I."/>
        </authorList>
    </citation>
    <scope>NUCLEOTIDE SEQUENCE</scope>
    <source>
        <strain evidence="7">CBS 379.55</strain>
    </source>
</reference>
<dbReference type="CDD" id="cd00567">
    <property type="entry name" value="ACAD"/>
    <property type="match status" value="1"/>
</dbReference>
<dbReference type="Gene3D" id="1.20.140.10">
    <property type="entry name" value="Butyryl-CoA Dehydrogenase, subunit A, domain 3"/>
    <property type="match status" value="1"/>
</dbReference>
<dbReference type="PANTHER" id="PTHR43884:SF12">
    <property type="entry name" value="ISOVALERYL-COA DEHYDROGENASE, MITOCHONDRIAL-RELATED"/>
    <property type="match status" value="1"/>
</dbReference>
<evidence type="ECO:0000313" key="7">
    <source>
        <dbReference type="EMBL" id="KAF2279848.1"/>
    </source>
</evidence>
<evidence type="ECO:0000259" key="6">
    <source>
        <dbReference type="Pfam" id="PF02771"/>
    </source>
</evidence>
<dbReference type="InterPro" id="IPR009075">
    <property type="entry name" value="AcylCo_DH/oxidase_C"/>
</dbReference>
<gene>
    <name evidence="7" type="ORF">EI97DRAFT_454800</name>
</gene>
<dbReference type="EMBL" id="ML986485">
    <property type="protein sequence ID" value="KAF2279848.1"/>
    <property type="molecule type" value="Genomic_DNA"/>
</dbReference>
<dbReference type="SUPFAM" id="SSF47203">
    <property type="entry name" value="Acyl-CoA dehydrogenase C-terminal domain-like"/>
    <property type="match status" value="1"/>
</dbReference>
<feature type="domain" description="Acyl-CoA dehydrogenase/oxidase N-terminal" evidence="6">
    <location>
        <begin position="7"/>
        <end position="122"/>
    </location>
</feature>
<keyword evidence="4" id="KW-0274">FAD</keyword>
<evidence type="ECO:0000256" key="4">
    <source>
        <dbReference type="ARBA" id="ARBA00022827"/>
    </source>
</evidence>
<feature type="domain" description="Acyl-CoA dehydrogenase/oxidase C-terminal" evidence="5">
    <location>
        <begin position="261"/>
        <end position="404"/>
    </location>
</feature>
<dbReference type="InterPro" id="IPR037069">
    <property type="entry name" value="AcylCoA_DH/ox_N_sf"/>
</dbReference>
<dbReference type="Pfam" id="PF00441">
    <property type="entry name" value="Acyl-CoA_dh_1"/>
    <property type="match status" value="1"/>
</dbReference>
<evidence type="ECO:0000256" key="3">
    <source>
        <dbReference type="ARBA" id="ARBA00022630"/>
    </source>
</evidence>
<protein>
    <submittedName>
        <fullName evidence="7">Nitroalkane oxidase in complex with Spermine, A competitive inhibitor</fullName>
    </submittedName>
</protein>
<evidence type="ECO:0000256" key="2">
    <source>
        <dbReference type="ARBA" id="ARBA00009347"/>
    </source>
</evidence>
<keyword evidence="8" id="KW-1185">Reference proteome</keyword>
<comment type="similarity">
    <text evidence="2">Belongs to the acyl-CoA dehydrogenase family.</text>
</comment>
<dbReference type="RefSeq" id="XP_033657387.1">
    <property type="nucleotide sequence ID" value="XM_033800579.1"/>
</dbReference>
<evidence type="ECO:0000313" key="8">
    <source>
        <dbReference type="Proteomes" id="UP000800097"/>
    </source>
</evidence>
<dbReference type="PANTHER" id="PTHR43884">
    <property type="entry name" value="ACYL-COA DEHYDROGENASE"/>
    <property type="match status" value="1"/>
</dbReference>
<dbReference type="GO" id="GO:0050660">
    <property type="term" value="F:flavin adenine dinucleotide binding"/>
    <property type="evidence" value="ECO:0007669"/>
    <property type="project" value="InterPro"/>
</dbReference>
<dbReference type="Gene3D" id="2.40.110.10">
    <property type="entry name" value="Butyryl-CoA Dehydrogenase, subunit A, domain 2"/>
    <property type="match status" value="1"/>
</dbReference>
<dbReference type="GeneID" id="54553754"/>
<dbReference type="InterPro" id="IPR046373">
    <property type="entry name" value="Acyl-CoA_Oxase/DH_mid-dom_sf"/>
</dbReference>
<evidence type="ECO:0000259" key="5">
    <source>
        <dbReference type="Pfam" id="PF00441"/>
    </source>
</evidence>
<dbReference type="GO" id="GO:0046359">
    <property type="term" value="P:butyrate catabolic process"/>
    <property type="evidence" value="ECO:0007669"/>
    <property type="project" value="TreeGrafter"/>
</dbReference>
<dbReference type="Gene3D" id="1.10.540.10">
    <property type="entry name" value="Acyl-CoA dehydrogenase/oxidase, N-terminal domain"/>
    <property type="match status" value="1"/>
</dbReference>
<keyword evidence="3" id="KW-0285">Flavoprotein</keyword>
<dbReference type="SUPFAM" id="SSF56645">
    <property type="entry name" value="Acyl-CoA dehydrogenase NM domain-like"/>
    <property type="match status" value="1"/>
</dbReference>
<dbReference type="Proteomes" id="UP000800097">
    <property type="component" value="Unassembled WGS sequence"/>
</dbReference>
<dbReference type="Pfam" id="PF02771">
    <property type="entry name" value="Acyl-CoA_dh_N"/>
    <property type="match status" value="1"/>
</dbReference>
<proteinExistence type="inferred from homology"/>
<accession>A0A6A6JVK7</accession>
<dbReference type="AlphaFoldDB" id="A0A6A6JVK7"/>
<dbReference type="InterPro" id="IPR013786">
    <property type="entry name" value="AcylCoA_DH/ox_N"/>
</dbReference>
<dbReference type="InterPro" id="IPR036250">
    <property type="entry name" value="AcylCo_DH-like_C"/>
</dbReference>